<feature type="region of interest" description="Disordered" evidence="1">
    <location>
        <begin position="345"/>
        <end position="394"/>
    </location>
</feature>
<feature type="region of interest" description="Disordered" evidence="1">
    <location>
        <begin position="257"/>
        <end position="285"/>
    </location>
</feature>
<sequence>MVFSPCPRSQRSKGSAPNARGTPLPNDLAHQDLPARPSSAVVGNISEERLAFEAIFRPSTPRTGDPEPEIIPEVQDYPRTAANQTKQIHPKASRISLIQLSHKIRRRLSRESQLSKKSSKKFKERGVTLQAGDQNANPTTGVDITTTIDAEYDSDARYILTPQIIERITGGIISIPGNPRRVLSKIESAQGSSGINHDMFPTGFDGTASAIWDEAPSLEKMGPSNLESILANSRGFDKFDRFDSGFKPRLQPVSRRFTPITIPGSSNSPADRGKPPGGKDIDNPPRFESLLSKFSFESDLARTNDRRALVPTPPIPYQAKIRSDIGKSRSDSPIPKFELELSPLKVDHDGAGPSRKAAASSKSFVLLDSKQTRSRRTSSAAGQNSSARQRSNKFHAQSRFIESFDDVHVYSSSASDLVIGDSDSGQKYTRTRSVSDGWLSDGKRQGYGYHFVMEEAEKSPDSELQVIRPQTDRESTTDTELLNLAKFSDSKRSLQYASMDSSESTTVSQQAHAGEEPGDKGDKGVHSCGDIVSQMNSTESQKNSYDSVEGNKNLFLSWTRFPSHSKTARNESAGLSDSVIARDFVAMETRKASQNINDIPLPQVANEQTDPWPSIKKGTGLFNWVRLHRSDDVDRRRYRAGHRRETSRSDELKDPDLEIIPGGPTGQLILEQIGDIGGETKRQKQRVKARESSERVSEHPTPWRMVEHSSPLESHPPDQLDFSTFDGSGMDAPMESCSADVWSRLYEDCIGSFSDDGGVVFDPGSVDGPEKTPIDRQRPDQVSTSMDLRNSTTEFKEEQLVNEVGSKDRLLRLVEQTWGRQ</sequence>
<reference evidence="2 3" key="1">
    <citation type="submission" date="2017-10" db="EMBL/GenBank/DDBJ databases">
        <title>Comparative genomics in systemic dimorphic fungi from Ajellomycetaceae.</title>
        <authorList>
            <person name="Munoz J.F."/>
            <person name="Mcewen J.G."/>
            <person name="Clay O.K."/>
            <person name="Cuomo C.A."/>
        </authorList>
    </citation>
    <scope>NUCLEOTIDE SEQUENCE [LARGE SCALE GENOMIC DNA]</scope>
    <source>
        <strain evidence="2 3">UAMH4076</strain>
    </source>
</reference>
<dbReference type="VEuPathDB" id="FungiDB:EMCG_08155"/>
<protein>
    <submittedName>
        <fullName evidence="2">Uncharacterized protein</fullName>
    </submittedName>
</protein>
<feature type="compositionally biased region" description="Basic and acidic residues" evidence="1">
    <location>
        <begin position="768"/>
        <end position="779"/>
    </location>
</feature>
<dbReference type="Proteomes" id="UP000226031">
    <property type="component" value="Unassembled WGS sequence"/>
</dbReference>
<comment type="caution">
    <text evidence="2">The sequence shown here is derived from an EMBL/GenBank/DDBJ whole genome shotgun (WGS) entry which is preliminary data.</text>
</comment>
<evidence type="ECO:0000313" key="2">
    <source>
        <dbReference type="EMBL" id="PGH36292.1"/>
    </source>
</evidence>
<feature type="compositionally biased region" description="Polar residues" evidence="1">
    <location>
        <begin position="423"/>
        <end position="434"/>
    </location>
</feature>
<accession>A0A2B7ZTG8</accession>
<organism evidence="2 3">
    <name type="scientific">[Emmonsia] crescens</name>
    <dbReference type="NCBI Taxonomy" id="73230"/>
    <lineage>
        <taxon>Eukaryota</taxon>
        <taxon>Fungi</taxon>
        <taxon>Dikarya</taxon>
        <taxon>Ascomycota</taxon>
        <taxon>Pezizomycotina</taxon>
        <taxon>Eurotiomycetes</taxon>
        <taxon>Eurotiomycetidae</taxon>
        <taxon>Onygenales</taxon>
        <taxon>Ajellomycetaceae</taxon>
        <taxon>Emergomyces</taxon>
    </lineage>
</organism>
<feature type="region of interest" description="Disordered" evidence="1">
    <location>
        <begin position="1"/>
        <end position="39"/>
    </location>
</feature>
<feature type="compositionally biased region" description="Basic and acidic residues" evidence="1">
    <location>
        <begin position="271"/>
        <end position="285"/>
    </location>
</feature>
<dbReference type="AlphaFoldDB" id="A0A2B7ZTG8"/>
<feature type="compositionally biased region" description="Polar residues" evidence="1">
    <location>
        <begin position="780"/>
        <end position="793"/>
    </location>
</feature>
<feature type="compositionally biased region" description="Basic and acidic residues" evidence="1">
    <location>
        <begin position="643"/>
        <end position="656"/>
    </location>
</feature>
<feature type="compositionally biased region" description="Basic and acidic residues" evidence="1">
    <location>
        <begin position="513"/>
        <end position="525"/>
    </location>
</feature>
<gene>
    <name evidence="2" type="ORF">GX50_00797</name>
</gene>
<evidence type="ECO:0000256" key="1">
    <source>
        <dbReference type="SAM" id="MobiDB-lite"/>
    </source>
</evidence>
<feature type="compositionally biased region" description="Polar residues" evidence="1">
    <location>
        <begin position="495"/>
        <end position="511"/>
    </location>
</feature>
<feature type="region of interest" description="Disordered" evidence="1">
    <location>
        <begin position="420"/>
        <end position="439"/>
    </location>
</feature>
<feature type="region of interest" description="Disordered" evidence="1">
    <location>
        <begin position="495"/>
        <end position="530"/>
    </location>
</feature>
<name>A0A2B7ZTG8_9EURO</name>
<evidence type="ECO:0000313" key="3">
    <source>
        <dbReference type="Proteomes" id="UP000226031"/>
    </source>
</evidence>
<feature type="region of interest" description="Disordered" evidence="1">
    <location>
        <begin position="762"/>
        <end position="794"/>
    </location>
</feature>
<dbReference type="EMBL" id="PDND01000009">
    <property type="protein sequence ID" value="PGH36292.1"/>
    <property type="molecule type" value="Genomic_DNA"/>
</dbReference>
<keyword evidence="3" id="KW-1185">Reference proteome</keyword>
<feature type="compositionally biased region" description="Basic and acidic residues" evidence="1">
    <location>
        <begin position="679"/>
        <end position="698"/>
    </location>
</feature>
<feature type="region of interest" description="Disordered" evidence="1">
    <location>
        <begin position="679"/>
        <end position="718"/>
    </location>
</feature>
<proteinExistence type="predicted"/>
<feature type="compositionally biased region" description="Polar residues" evidence="1">
    <location>
        <begin position="377"/>
        <end position="389"/>
    </location>
</feature>
<feature type="region of interest" description="Disordered" evidence="1">
    <location>
        <begin position="458"/>
        <end position="479"/>
    </location>
</feature>
<feature type="region of interest" description="Disordered" evidence="1">
    <location>
        <begin position="638"/>
        <end position="665"/>
    </location>
</feature>